<reference evidence="2" key="1">
    <citation type="submission" date="2020-01" db="EMBL/GenBank/DDBJ databases">
        <authorList>
            <person name="Mishra B."/>
        </authorList>
    </citation>
    <scope>NUCLEOTIDE SEQUENCE [LARGE SCALE GENOMIC DNA]</scope>
</reference>
<gene>
    <name evidence="2" type="ORF">MERR_LOCUS4241</name>
</gene>
<dbReference type="Proteomes" id="UP000467841">
    <property type="component" value="Unassembled WGS sequence"/>
</dbReference>
<protein>
    <submittedName>
        <fullName evidence="2">Uncharacterized protein</fullName>
    </submittedName>
</protein>
<evidence type="ECO:0000313" key="2">
    <source>
        <dbReference type="EMBL" id="CAA7017006.1"/>
    </source>
</evidence>
<organism evidence="2 3">
    <name type="scientific">Microthlaspi erraticum</name>
    <dbReference type="NCBI Taxonomy" id="1685480"/>
    <lineage>
        <taxon>Eukaryota</taxon>
        <taxon>Viridiplantae</taxon>
        <taxon>Streptophyta</taxon>
        <taxon>Embryophyta</taxon>
        <taxon>Tracheophyta</taxon>
        <taxon>Spermatophyta</taxon>
        <taxon>Magnoliopsida</taxon>
        <taxon>eudicotyledons</taxon>
        <taxon>Gunneridae</taxon>
        <taxon>Pentapetalae</taxon>
        <taxon>rosids</taxon>
        <taxon>malvids</taxon>
        <taxon>Brassicales</taxon>
        <taxon>Brassicaceae</taxon>
        <taxon>Coluteocarpeae</taxon>
        <taxon>Microthlaspi</taxon>
    </lineage>
</organism>
<feature type="region of interest" description="Disordered" evidence="1">
    <location>
        <begin position="24"/>
        <end position="53"/>
    </location>
</feature>
<keyword evidence="3" id="KW-1185">Reference proteome</keyword>
<feature type="compositionally biased region" description="Basic and acidic residues" evidence="1">
    <location>
        <begin position="43"/>
        <end position="53"/>
    </location>
</feature>
<comment type="caution">
    <text evidence="2">The sequence shown here is derived from an EMBL/GenBank/DDBJ whole genome shotgun (WGS) entry which is preliminary data.</text>
</comment>
<evidence type="ECO:0000256" key="1">
    <source>
        <dbReference type="SAM" id="MobiDB-lite"/>
    </source>
</evidence>
<sequence length="95" mass="10698">MGASCSPPIEQLLSTKSAWRSRLRTFSDSSSDESESESEDEKETPKKKSTDVKMVDAELKHLRQLLQEDARLSSLIISHSMLSKKMCKKKTEHGS</sequence>
<feature type="compositionally biased region" description="Acidic residues" evidence="1">
    <location>
        <begin position="30"/>
        <end position="42"/>
    </location>
</feature>
<name>A0A6D2HQY5_9BRAS</name>
<dbReference type="AlphaFoldDB" id="A0A6D2HQY5"/>
<dbReference type="EMBL" id="CACVBM020000277">
    <property type="protein sequence ID" value="CAA7017006.1"/>
    <property type="molecule type" value="Genomic_DNA"/>
</dbReference>
<accession>A0A6D2HQY5</accession>
<evidence type="ECO:0000313" key="3">
    <source>
        <dbReference type="Proteomes" id="UP000467841"/>
    </source>
</evidence>
<proteinExistence type="predicted"/>